<dbReference type="InterPro" id="IPR002110">
    <property type="entry name" value="Ankyrin_rpt"/>
</dbReference>
<evidence type="ECO:0000313" key="3">
    <source>
        <dbReference type="EMBL" id="KAK3316011.1"/>
    </source>
</evidence>
<keyword evidence="2" id="KW-0040">ANK repeat</keyword>
<reference evidence="3" key="2">
    <citation type="submission" date="2023-06" db="EMBL/GenBank/DDBJ databases">
        <authorList>
            <consortium name="Lawrence Berkeley National Laboratory"/>
            <person name="Haridas S."/>
            <person name="Hensen N."/>
            <person name="Bonometti L."/>
            <person name="Westerberg I."/>
            <person name="Brannstrom I.O."/>
            <person name="Guillou S."/>
            <person name="Cros-Aarteil S."/>
            <person name="Calhoun S."/>
            <person name="Kuo A."/>
            <person name="Mondo S."/>
            <person name="Pangilinan J."/>
            <person name="Riley R."/>
            <person name="Labutti K."/>
            <person name="Andreopoulos B."/>
            <person name="Lipzen A."/>
            <person name="Chen C."/>
            <person name="Yanf M."/>
            <person name="Daum C."/>
            <person name="Ng V."/>
            <person name="Clum A."/>
            <person name="Steindorff A."/>
            <person name="Ohm R."/>
            <person name="Martin F."/>
            <person name="Silar P."/>
            <person name="Natvig D."/>
            <person name="Lalanne C."/>
            <person name="Gautier V."/>
            <person name="Ament-Velasquez S.L."/>
            <person name="Kruys A."/>
            <person name="Hutchinson M.I."/>
            <person name="Powell A.J."/>
            <person name="Barry K."/>
            <person name="Miller A.N."/>
            <person name="Grigoriev I.V."/>
            <person name="Debuchy R."/>
            <person name="Gladieux P."/>
            <person name="Thoren M.H."/>
            <person name="Johannesson H."/>
        </authorList>
    </citation>
    <scope>NUCLEOTIDE SEQUENCE</scope>
    <source>
        <strain evidence="3">CBS 118394</strain>
    </source>
</reference>
<evidence type="ECO:0000256" key="2">
    <source>
        <dbReference type="ARBA" id="ARBA00023043"/>
    </source>
</evidence>
<gene>
    <name evidence="3" type="ORF">B0H66DRAFT_624831</name>
</gene>
<evidence type="ECO:0008006" key="5">
    <source>
        <dbReference type="Google" id="ProtNLM"/>
    </source>
</evidence>
<reference evidence="3" key="1">
    <citation type="journal article" date="2023" name="Mol. Phylogenet. Evol.">
        <title>Genome-scale phylogeny and comparative genomics of the fungal order Sordariales.</title>
        <authorList>
            <person name="Hensen N."/>
            <person name="Bonometti L."/>
            <person name="Westerberg I."/>
            <person name="Brannstrom I.O."/>
            <person name="Guillou S."/>
            <person name="Cros-Aarteil S."/>
            <person name="Calhoun S."/>
            <person name="Haridas S."/>
            <person name="Kuo A."/>
            <person name="Mondo S."/>
            <person name="Pangilinan J."/>
            <person name="Riley R."/>
            <person name="LaButti K."/>
            <person name="Andreopoulos B."/>
            <person name="Lipzen A."/>
            <person name="Chen C."/>
            <person name="Yan M."/>
            <person name="Daum C."/>
            <person name="Ng V."/>
            <person name="Clum A."/>
            <person name="Steindorff A."/>
            <person name="Ohm R.A."/>
            <person name="Martin F."/>
            <person name="Silar P."/>
            <person name="Natvig D.O."/>
            <person name="Lalanne C."/>
            <person name="Gautier V."/>
            <person name="Ament-Velasquez S.L."/>
            <person name="Kruys A."/>
            <person name="Hutchinson M.I."/>
            <person name="Powell A.J."/>
            <person name="Barry K."/>
            <person name="Miller A.N."/>
            <person name="Grigoriev I.V."/>
            <person name="Debuchy R."/>
            <person name="Gladieux P."/>
            <person name="Hiltunen Thoren M."/>
            <person name="Johannesson H."/>
        </authorList>
    </citation>
    <scope>NUCLEOTIDE SEQUENCE</scope>
    <source>
        <strain evidence="3">CBS 118394</strain>
    </source>
</reference>
<sequence>MAALDSLERLPNELLYMIGGHLPGSDNTKMGSLAALCLTCHRFNAVFEQQLYRIDARYGMKDTGAMAFGAMTGQVRVLEKSFAQGGAINDPDEETYWAEETVKPIHHATRCSDGSEQALEWLLDHGADVHSKAIPDRNRGCCMKCNYYIYLEPFAQLPLRWTICEGNIPGVRVLIRRGALDYPEDQAVATDYRNSAMFCAVEHNRHELVLDVLQAIGPDAARSILQMRGRYGYTLLDALVRNNGPPAIIRAVLEMGAATELGDEGDDGYGETPLWRALLFSQWESVTALLDYGARQLDTDPNTWRNNDDRGYVYFILLQGAGCHDFRRDGATDPMRRMVTKGILFPDRLWKGKTPLGNLIEGDWDTLDVTRSVEFLLDIGADPNLTTEPAAPNSRGTTALFNLFDPHGSKRVKRWPFYQSWAIHRRSVNKGAYCCWFEKADGNLADIFARNKAIAAALLDHGASLNVVRESDGLSLLDRITGPFYTPPKRTETPRRRDLLILRIVRFLRRYARPEALTPAWTRWEHDKTTQLTEPHGLLTILESNPGGYIHIVSQKGVYKGKGLYKMDSGATKPRWEWALLCN</sequence>
<evidence type="ECO:0000313" key="4">
    <source>
        <dbReference type="Proteomes" id="UP001283341"/>
    </source>
</evidence>
<dbReference type="EMBL" id="JAUEDM010000005">
    <property type="protein sequence ID" value="KAK3316011.1"/>
    <property type="molecule type" value="Genomic_DNA"/>
</dbReference>
<dbReference type="Gene3D" id="1.25.40.20">
    <property type="entry name" value="Ankyrin repeat-containing domain"/>
    <property type="match status" value="2"/>
</dbReference>
<dbReference type="PANTHER" id="PTHR24189:SF71">
    <property type="entry name" value="ANKYRIN REPEAT DOMAIN 39"/>
    <property type="match status" value="1"/>
</dbReference>
<dbReference type="SMART" id="SM00248">
    <property type="entry name" value="ANK"/>
    <property type="match status" value="6"/>
</dbReference>
<keyword evidence="4" id="KW-1185">Reference proteome</keyword>
<dbReference type="GO" id="GO:0005737">
    <property type="term" value="C:cytoplasm"/>
    <property type="evidence" value="ECO:0007669"/>
    <property type="project" value="TreeGrafter"/>
</dbReference>
<protein>
    <recommendedName>
        <fullName evidence="5">Ankyrin</fullName>
    </recommendedName>
</protein>
<evidence type="ECO:0000256" key="1">
    <source>
        <dbReference type="ARBA" id="ARBA00022737"/>
    </source>
</evidence>
<dbReference type="InterPro" id="IPR050745">
    <property type="entry name" value="Multifunctional_regulatory"/>
</dbReference>
<dbReference type="PANTHER" id="PTHR24189">
    <property type="entry name" value="MYOTROPHIN"/>
    <property type="match status" value="1"/>
</dbReference>
<organism evidence="3 4">
    <name type="scientific">Apodospora peruviana</name>
    <dbReference type="NCBI Taxonomy" id="516989"/>
    <lineage>
        <taxon>Eukaryota</taxon>
        <taxon>Fungi</taxon>
        <taxon>Dikarya</taxon>
        <taxon>Ascomycota</taxon>
        <taxon>Pezizomycotina</taxon>
        <taxon>Sordariomycetes</taxon>
        <taxon>Sordariomycetidae</taxon>
        <taxon>Sordariales</taxon>
        <taxon>Lasiosphaeriaceae</taxon>
        <taxon>Apodospora</taxon>
    </lineage>
</organism>
<proteinExistence type="predicted"/>
<dbReference type="SUPFAM" id="SSF48403">
    <property type="entry name" value="Ankyrin repeat"/>
    <property type="match status" value="1"/>
</dbReference>
<accession>A0AAE0I1R2</accession>
<dbReference type="GO" id="GO:0005634">
    <property type="term" value="C:nucleus"/>
    <property type="evidence" value="ECO:0007669"/>
    <property type="project" value="TreeGrafter"/>
</dbReference>
<keyword evidence="1" id="KW-0677">Repeat</keyword>
<comment type="caution">
    <text evidence="3">The sequence shown here is derived from an EMBL/GenBank/DDBJ whole genome shotgun (WGS) entry which is preliminary data.</text>
</comment>
<dbReference type="InterPro" id="IPR036770">
    <property type="entry name" value="Ankyrin_rpt-contain_sf"/>
</dbReference>
<name>A0AAE0I1R2_9PEZI</name>
<dbReference type="Proteomes" id="UP001283341">
    <property type="component" value="Unassembled WGS sequence"/>
</dbReference>
<dbReference type="CDD" id="cd09917">
    <property type="entry name" value="F-box_SF"/>
    <property type="match status" value="1"/>
</dbReference>
<dbReference type="AlphaFoldDB" id="A0AAE0I1R2"/>